<evidence type="ECO:0000313" key="13">
    <source>
        <dbReference type="Proteomes" id="UP001195483"/>
    </source>
</evidence>
<keyword evidence="10" id="KW-0472">Membrane</keyword>
<proteinExistence type="inferred from homology"/>
<gene>
    <name evidence="12" type="ORF">CHS0354_033429</name>
</gene>
<feature type="active site" description="Schiff-base intermediate with substrate; via topaquinone" evidence="6">
    <location>
        <position position="656"/>
    </location>
</feature>
<evidence type="ECO:0000256" key="4">
    <source>
        <dbReference type="ARBA" id="ARBA00023002"/>
    </source>
</evidence>
<dbReference type="GO" id="GO:0009308">
    <property type="term" value="P:amine metabolic process"/>
    <property type="evidence" value="ECO:0007669"/>
    <property type="project" value="UniProtKB-UniRule"/>
</dbReference>
<reference evidence="12" key="2">
    <citation type="journal article" date="2021" name="Genome Biol. Evol.">
        <title>Developing a high-quality reference genome for a parasitic bivalve with doubly uniparental inheritance (Bivalvia: Unionida).</title>
        <authorList>
            <person name="Smith C.H."/>
        </authorList>
    </citation>
    <scope>NUCLEOTIDE SEQUENCE</scope>
    <source>
        <strain evidence="12">CHS0354</strain>
        <tissue evidence="12">Mantle</tissue>
    </source>
</reference>
<comment type="cofactor">
    <cofactor evidence="8">
        <name>Cu cation</name>
        <dbReference type="ChEBI" id="CHEBI:23378"/>
    </cofactor>
    <text evidence="8">Contains 1 topaquinone per subunit.</text>
</comment>
<keyword evidence="2 8" id="KW-0479">Metal-binding</keyword>
<dbReference type="GO" id="GO:0048038">
    <property type="term" value="F:quinone binding"/>
    <property type="evidence" value="ECO:0007669"/>
    <property type="project" value="InterPro"/>
</dbReference>
<dbReference type="PANTHER" id="PTHR10638">
    <property type="entry name" value="COPPER AMINE OXIDASE"/>
    <property type="match status" value="1"/>
</dbReference>
<evidence type="ECO:0000256" key="1">
    <source>
        <dbReference type="ARBA" id="ARBA00007983"/>
    </source>
</evidence>
<organism evidence="12 13">
    <name type="scientific">Potamilus streckersoni</name>
    <dbReference type="NCBI Taxonomy" id="2493646"/>
    <lineage>
        <taxon>Eukaryota</taxon>
        <taxon>Metazoa</taxon>
        <taxon>Spiralia</taxon>
        <taxon>Lophotrochozoa</taxon>
        <taxon>Mollusca</taxon>
        <taxon>Bivalvia</taxon>
        <taxon>Autobranchia</taxon>
        <taxon>Heteroconchia</taxon>
        <taxon>Palaeoheterodonta</taxon>
        <taxon>Unionida</taxon>
        <taxon>Unionoidea</taxon>
        <taxon>Unionidae</taxon>
        <taxon>Ambleminae</taxon>
        <taxon>Lampsilini</taxon>
        <taxon>Potamilus</taxon>
    </lineage>
</organism>
<keyword evidence="13" id="KW-1185">Reference proteome</keyword>
<dbReference type="Pfam" id="PF01179">
    <property type="entry name" value="Cu_amine_oxid"/>
    <property type="match status" value="1"/>
</dbReference>
<dbReference type="InterPro" id="IPR015798">
    <property type="entry name" value="Cu_amine_oxidase_C"/>
</dbReference>
<feature type="transmembrane region" description="Helical" evidence="10">
    <location>
        <begin position="139"/>
        <end position="167"/>
    </location>
</feature>
<evidence type="ECO:0000256" key="7">
    <source>
        <dbReference type="PIRSR" id="PIRSR600269-51"/>
    </source>
</evidence>
<comment type="PTM">
    <text evidence="7 8">Topaquinone (TPQ) is generated by copper-dependent autoxidation of a specific tyrosyl residue.</text>
</comment>
<dbReference type="SUPFAM" id="SSF54416">
    <property type="entry name" value="Amine oxidase N-terminal region"/>
    <property type="match status" value="1"/>
</dbReference>
<evidence type="ECO:0000256" key="6">
    <source>
        <dbReference type="PIRSR" id="PIRSR600269-50"/>
    </source>
</evidence>
<keyword evidence="10" id="KW-0812">Transmembrane</keyword>
<evidence type="ECO:0000256" key="8">
    <source>
        <dbReference type="RuleBase" id="RU000672"/>
    </source>
</evidence>
<evidence type="ECO:0000313" key="12">
    <source>
        <dbReference type="EMBL" id="KAK3591430.1"/>
    </source>
</evidence>
<feature type="region of interest" description="Disordered" evidence="9">
    <location>
        <begin position="102"/>
        <end position="129"/>
    </location>
</feature>
<accession>A0AAE0SHD2</accession>
<dbReference type="Proteomes" id="UP001195483">
    <property type="component" value="Unassembled WGS sequence"/>
</dbReference>
<dbReference type="InterPro" id="IPR016182">
    <property type="entry name" value="Cu_amine_oxidase_N-reg"/>
</dbReference>
<keyword evidence="4 8" id="KW-0560">Oxidoreductase</keyword>
<reference evidence="12" key="3">
    <citation type="submission" date="2023-05" db="EMBL/GenBank/DDBJ databases">
        <authorList>
            <person name="Smith C.H."/>
        </authorList>
    </citation>
    <scope>NUCLEOTIDE SEQUENCE</scope>
    <source>
        <strain evidence="12">CHS0354</strain>
        <tissue evidence="12">Mantle</tissue>
    </source>
</reference>
<evidence type="ECO:0000256" key="2">
    <source>
        <dbReference type="ARBA" id="ARBA00022723"/>
    </source>
</evidence>
<dbReference type="Gene3D" id="3.10.450.40">
    <property type="match status" value="2"/>
</dbReference>
<name>A0AAE0SHD2_9BIVA</name>
<feature type="active site" description="Proton acceptor" evidence="6">
    <location>
        <position position="578"/>
    </location>
</feature>
<evidence type="ECO:0000259" key="11">
    <source>
        <dbReference type="Pfam" id="PF01179"/>
    </source>
</evidence>
<dbReference type="AlphaFoldDB" id="A0AAE0SHD2"/>
<keyword evidence="3 6" id="KW-0801">TPQ</keyword>
<feature type="region of interest" description="Disordered" evidence="9">
    <location>
        <begin position="1"/>
        <end position="56"/>
    </location>
</feature>
<protein>
    <recommendedName>
        <fullName evidence="8">Amine oxidase</fullName>
        <ecNumber evidence="8">1.4.3.-</ecNumber>
    </recommendedName>
</protein>
<evidence type="ECO:0000256" key="5">
    <source>
        <dbReference type="ARBA" id="ARBA00023008"/>
    </source>
</evidence>
<sequence>MTEIVKDSRAPLGETNEQMDTHTETPVQDFDQASNKDEPRPRAASGEVKIIVPWEPKKKTSTGADKLGVVEKEANGSTVEEDTDDLDHLHIDRNFGVVTFSENSPVKMNGSDTRISGKNVSDSTDQQVQKSKDRGISKVTLCVFLFISVSAFILGILIGILTGIYGIGHKSAESNNYVSNVNTAPSTNIAVTPSVIERVTVNITCPQVTTESRTQPTASAEPLKCKYCEVRSPFIEKTVQDRPSPFMSLTVPEMASVSIALLSKGIISGTVSWDSNYITNMYLLPTPKTETLDYLDNNGSFPGRYAFVIVYRAAKSPPDVMEYKVGPLNVTSVEMKAEKLRMDDEISFNRRPFDALAMDAVNEIAQPHLDVIRLLLQESFDGAYFGNGMGNIISTAQNDDDEDRKINYLLYLHAYDSETMRVIPFSFNVHCPGVNTSEWYASDFYYLSQGPFNSSRELMEAYNNGTLRKFKFPKGYRANTNRQYAAQRNSSLPPRDEASRVPTRTYEPAGPRYKIRENKINWMGWRFEFASNPVRGPLLNDIRFMEERIVYEIALQDTTLLYASSQAGPGNHPGMLSDMEFNLGVFDSPIIGLDCPEHAALVQTTYWDVNAREGREQVAACVFEADGQGPLWRHKGSGGLKDNFLVVRFPVNLGNYDYLMDFRFCLNGMLDVNIAATGYLYASFWDPEDPLVNEEKSTTAFGFRISDFMNGNIHDHSFLFKVDLDVAGRNNSLDIIRWKVGDVLTAVNSQTKVTKKPLFFPFNYTRYVQYETVLKEIGLVSDPLNPSFWTIVNENKRNRWGNKRGYRIYVSSNAAEKMPDLHPPAIAWSHLKYQCAVTQQKDTEKYGTESLYDMHQPKNPLGGMDRMLDGEDIKNKDLVAWVTARFLHIPTSEDVPMTARVDSGFILKPFNFFDQTALFDMPQHMINRADIVNPYELEPCYENTN</sequence>
<feature type="domain" description="Copper amine oxidase catalytic" evidence="11">
    <location>
        <begin position="505"/>
        <end position="916"/>
    </location>
</feature>
<reference evidence="12" key="1">
    <citation type="journal article" date="2021" name="Genome Biol. Evol.">
        <title>A High-Quality Reference Genome for a Parasitic Bivalve with Doubly Uniparental Inheritance (Bivalvia: Unionida).</title>
        <authorList>
            <person name="Smith C.H."/>
        </authorList>
    </citation>
    <scope>NUCLEOTIDE SEQUENCE</scope>
    <source>
        <strain evidence="12">CHS0354</strain>
    </source>
</reference>
<dbReference type="GO" id="GO:0005886">
    <property type="term" value="C:plasma membrane"/>
    <property type="evidence" value="ECO:0007669"/>
    <property type="project" value="TreeGrafter"/>
</dbReference>
<dbReference type="EMBL" id="JAEAOA010001959">
    <property type="protein sequence ID" value="KAK3591430.1"/>
    <property type="molecule type" value="Genomic_DNA"/>
</dbReference>
<dbReference type="Gene3D" id="2.70.98.20">
    <property type="entry name" value="Copper amine oxidase, catalytic domain"/>
    <property type="match status" value="1"/>
</dbReference>
<feature type="region of interest" description="Disordered" evidence="9">
    <location>
        <begin position="483"/>
        <end position="505"/>
    </location>
</feature>
<dbReference type="SUPFAM" id="SSF49998">
    <property type="entry name" value="Amine oxidase catalytic domain"/>
    <property type="match status" value="1"/>
</dbReference>
<dbReference type="InterPro" id="IPR036460">
    <property type="entry name" value="Cu_amine_oxidase_C_sf"/>
</dbReference>
<feature type="modified residue" description="2',4',5'-topaquinone" evidence="7">
    <location>
        <position position="656"/>
    </location>
</feature>
<keyword evidence="5 8" id="KW-0186">Copper</keyword>
<dbReference type="GO" id="GO:0008131">
    <property type="term" value="F:primary methylamine oxidase activity"/>
    <property type="evidence" value="ECO:0007669"/>
    <property type="project" value="InterPro"/>
</dbReference>
<dbReference type="InterPro" id="IPR000269">
    <property type="entry name" value="Cu_amine_oxidase"/>
</dbReference>
<dbReference type="EC" id="1.4.3.-" evidence="8"/>
<dbReference type="PRINTS" id="PR00766">
    <property type="entry name" value="CUDAOXIDASE"/>
</dbReference>
<evidence type="ECO:0000256" key="9">
    <source>
        <dbReference type="SAM" id="MobiDB-lite"/>
    </source>
</evidence>
<keyword evidence="10" id="KW-1133">Transmembrane helix</keyword>
<dbReference type="PANTHER" id="PTHR10638:SF20">
    <property type="entry name" value="AMINE OXIDASE"/>
    <property type="match status" value="1"/>
</dbReference>
<evidence type="ECO:0000256" key="3">
    <source>
        <dbReference type="ARBA" id="ARBA00022772"/>
    </source>
</evidence>
<comment type="similarity">
    <text evidence="1 8">Belongs to the copper/topaquinone oxidase family.</text>
</comment>
<evidence type="ECO:0000256" key="10">
    <source>
        <dbReference type="SAM" id="Phobius"/>
    </source>
</evidence>
<dbReference type="GO" id="GO:0005507">
    <property type="term" value="F:copper ion binding"/>
    <property type="evidence" value="ECO:0007669"/>
    <property type="project" value="InterPro"/>
</dbReference>
<comment type="caution">
    <text evidence="12">The sequence shown here is derived from an EMBL/GenBank/DDBJ whole genome shotgun (WGS) entry which is preliminary data.</text>
</comment>
<feature type="compositionally biased region" description="Polar residues" evidence="9">
    <location>
        <begin position="483"/>
        <end position="492"/>
    </location>
</feature>